<dbReference type="GO" id="GO:0016787">
    <property type="term" value="F:hydrolase activity"/>
    <property type="evidence" value="ECO:0007669"/>
    <property type="project" value="UniProtKB-KW"/>
</dbReference>
<dbReference type="STRING" id="1217970.SAMN05444002_2059"/>
<dbReference type="InterPro" id="IPR050300">
    <property type="entry name" value="GDXG_lipolytic_enzyme"/>
</dbReference>
<dbReference type="RefSeq" id="WP_074256129.1">
    <property type="nucleotide sequence ID" value="NZ_FSRL01000001.1"/>
</dbReference>
<proteinExistence type="predicted"/>
<evidence type="ECO:0000313" key="4">
    <source>
        <dbReference type="Proteomes" id="UP000184932"/>
    </source>
</evidence>
<dbReference type="InterPro" id="IPR029058">
    <property type="entry name" value="AB_hydrolase_fold"/>
</dbReference>
<reference evidence="4" key="1">
    <citation type="submission" date="2016-11" db="EMBL/GenBank/DDBJ databases">
        <authorList>
            <person name="Varghese N."/>
            <person name="Submissions S."/>
        </authorList>
    </citation>
    <scope>NUCLEOTIDE SEQUENCE [LARGE SCALE GENOMIC DNA]</scope>
    <source>
        <strain evidence="4">DSM 29440</strain>
    </source>
</reference>
<dbReference type="Gene3D" id="3.40.50.1820">
    <property type="entry name" value="alpha/beta hydrolase"/>
    <property type="match status" value="1"/>
</dbReference>
<dbReference type="Proteomes" id="UP000184932">
    <property type="component" value="Unassembled WGS sequence"/>
</dbReference>
<dbReference type="EMBL" id="FSRL01000001">
    <property type="protein sequence ID" value="SIO00266.1"/>
    <property type="molecule type" value="Genomic_DNA"/>
</dbReference>
<dbReference type="PANTHER" id="PTHR48081:SF8">
    <property type="entry name" value="ALPHA_BETA HYDROLASE FOLD-3 DOMAIN-CONTAINING PROTEIN-RELATED"/>
    <property type="match status" value="1"/>
</dbReference>
<evidence type="ECO:0000259" key="2">
    <source>
        <dbReference type="Pfam" id="PF07859"/>
    </source>
</evidence>
<keyword evidence="4" id="KW-1185">Reference proteome</keyword>
<feature type="domain" description="Alpha/beta hydrolase fold-3" evidence="2">
    <location>
        <begin position="84"/>
        <end position="292"/>
    </location>
</feature>
<sequence length="321" mass="35730">MIVTKDMVHGDLRSRFRTLSALRLVFGNRVLVSALNALVKRTYRGRDIDGLVCGEILVPGHDGTTRIRTRIYRPSDHDGDLPAMLYIHGGGYISGIPEQAANEIRRFIETRPCVVIAPDYRLALEAPYPAAFDDCYDTLLWVRDNAQQLGINPDRIIVAGHSAGGGLTAAVTLKARDTGDVKIAFQMPIYPMIDDTQPDDPAREILGGTWDSRTNRFGWQQYLRDLRARGQDIPAHAAPARNQDYSGFPPTISFVGTIEPFYPETVTYIEALKAAGIDTRFEAFEGCFHGFEIVAADTPIGQRGQRFTYDSYADFYDAYAT</sequence>
<evidence type="ECO:0000256" key="1">
    <source>
        <dbReference type="ARBA" id="ARBA00022801"/>
    </source>
</evidence>
<accession>A0A1N6FY32</accession>
<name>A0A1N6FY32_9RHOB</name>
<dbReference type="Pfam" id="PF07859">
    <property type="entry name" value="Abhydrolase_3"/>
    <property type="match status" value="1"/>
</dbReference>
<organism evidence="3 4">
    <name type="scientific">Vannielia litorea</name>
    <dbReference type="NCBI Taxonomy" id="1217970"/>
    <lineage>
        <taxon>Bacteria</taxon>
        <taxon>Pseudomonadati</taxon>
        <taxon>Pseudomonadota</taxon>
        <taxon>Alphaproteobacteria</taxon>
        <taxon>Rhodobacterales</taxon>
        <taxon>Paracoccaceae</taxon>
        <taxon>Vannielia</taxon>
    </lineage>
</organism>
<dbReference type="InterPro" id="IPR013094">
    <property type="entry name" value="AB_hydrolase_3"/>
</dbReference>
<dbReference type="AlphaFoldDB" id="A0A1N6FY32"/>
<dbReference type="OrthoDB" id="9806180at2"/>
<dbReference type="PANTHER" id="PTHR48081">
    <property type="entry name" value="AB HYDROLASE SUPERFAMILY PROTEIN C4A8.06C"/>
    <property type="match status" value="1"/>
</dbReference>
<protein>
    <submittedName>
        <fullName evidence="3">Acetyl esterase/lipase</fullName>
    </submittedName>
</protein>
<dbReference type="SUPFAM" id="SSF53474">
    <property type="entry name" value="alpha/beta-Hydrolases"/>
    <property type="match status" value="1"/>
</dbReference>
<evidence type="ECO:0000313" key="3">
    <source>
        <dbReference type="EMBL" id="SIO00266.1"/>
    </source>
</evidence>
<keyword evidence="1" id="KW-0378">Hydrolase</keyword>
<gene>
    <name evidence="3" type="ORF">SAMN05444002_2059</name>
</gene>